<sequence>MGKVSWLEVAKSSGDGKSGGYWLYIAFLFSVLFPPKHRMIFVESQLPREMNIGSLQAVGEKEEMEASYNAKIQQSKNSLGW</sequence>
<keyword evidence="2" id="KW-1185">Reference proteome</keyword>
<gene>
    <name evidence="1" type="ORF">L1987_04314</name>
</gene>
<dbReference type="EMBL" id="CM042018">
    <property type="protein sequence ID" value="KAI3830180.1"/>
    <property type="molecule type" value="Genomic_DNA"/>
</dbReference>
<proteinExistence type="predicted"/>
<protein>
    <submittedName>
        <fullName evidence="1">Uncharacterized protein</fullName>
    </submittedName>
</protein>
<evidence type="ECO:0000313" key="1">
    <source>
        <dbReference type="EMBL" id="KAI3830180.1"/>
    </source>
</evidence>
<reference evidence="2" key="1">
    <citation type="journal article" date="2022" name="Mol. Ecol. Resour.">
        <title>The genomes of chicory, endive, great burdock and yacon provide insights into Asteraceae palaeo-polyploidization history and plant inulin production.</title>
        <authorList>
            <person name="Fan W."/>
            <person name="Wang S."/>
            <person name="Wang H."/>
            <person name="Wang A."/>
            <person name="Jiang F."/>
            <person name="Liu H."/>
            <person name="Zhao H."/>
            <person name="Xu D."/>
            <person name="Zhang Y."/>
        </authorList>
    </citation>
    <scope>NUCLEOTIDE SEQUENCE [LARGE SCALE GENOMIC DNA]</scope>
    <source>
        <strain evidence="2">cv. Yunnan</strain>
    </source>
</reference>
<reference evidence="1 2" key="2">
    <citation type="journal article" date="2022" name="Mol. Ecol. Resour.">
        <title>The genomes of chicory, endive, great burdock and yacon provide insights into Asteraceae paleo-polyploidization history and plant inulin production.</title>
        <authorList>
            <person name="Fan W."/>
            <person name="Wang S."/>
            <person name="Wang H."/>
            <person name="Wang A."/>
            <person name="Jiang F."/>
            <person name="Liu H."/>
            <person name="Zhao H."/>
            <person name="Xu D."/>
            <person name="Zhang Y."/>
        </authorList>
    </citation>
    <scope>NUCLEOTIDE SEQUENCE [LARGE SCALE GENOMIC DNA]</scope>
    <source>
        <strain evidence="2">cv. Yunnan</strain>
        <tissue evidence="1">Leaves</tissue>
    </source>
</reference>
<accession>A0ACB9KDD4</accession>
<organism evidence="1 2">
    <name type="scientific">Smallanthus sonchifolius</name>
    <dbReference type="NCBI Taxonomy" id="185202"/>
    <lineage>
        <taxon>Eukaryota</taxon>
        <taxon>Viridiplantae</taxon>
        <taxon>Streptophyta</taxon>
        <taxon>Embryophyta</taxon>
        <taxon>Tracheophyta</taxon>
        <taxon>Spermatophyta</taxon>
        <taxon>Magnoliopsida</taxon>
        <taxon>eudicotyledons</taxon>
        <taxon>Gunneridae</taxon>
        <taxon>Pentapetalae</taxon>
        <taxon>asterids</taxon>
        <taxon>campanulids</taxon>
        <taxon>Asterales</taxon>
        <taxon>Asteraceae</taxon>
        <taxon>Asteroideae</taxon>
        <taxon>Heliantheae alliance</taxon>
        <taxon>Millerieae</taxon>
        <taxon>Smallanthus</taxon>
    </lineage>
</organism>
<evidence type="ECO:0000313" key="2">
    <source>
        <dbReference type="Proteomes" id="UP001056120"/>
    </source>
</evidence>
<comment type="caution">
    <text evidence="1">The sequence shown here is derived from an EMBL/GenBank/DDBJ whole genome shotgun (WGS) entry which is preliminary data.</text>
</comment>
<dbReference type="Proteomes" id="UP001056120">
    <property type="component" value="Linkage Group LG01"/>
</dbReference>
<name>A0ACB9KDD4_9ASTR</name>